<dbReference type="PRINTS" id="PR01705">
    <property type="entry name" value="TSP1REPEAT"/>
</dbReference>
<evidence type="ECO:0000256" key="12">
    <source>
        <dbReference type="SAM" id="Phobius"/>
    </source>
</evidence>
<keyword evidence="4" id="KW-0221">Differentiation</keyword>
<dbReference type="Gene3D" id="2.20.100.10">
    <property type="entry name" value="Thrombospondin type-1 (TSP1) repeat"/>
    <property type="match status" value="6"/>
</dbReference>
<dbReference type="AlphaFoldDB" id="A0AAJ7TGD3"/>
<evidence type="ECO:0000256" key="10">
    <source>
        <dbReference type="PROSITE-ProRule" id="PRU00352"/>
    </source>
</evidence>
<feature type="region of interest" description="Disordered" evidence="11">
    <location>
        <begin position="872"/>
        <end position="891"/>
    </location>
</feature>
<dbReference type="FunFam" id="3.30.1680.10:FF:000003">
    <property type="entry name" value="semaphorin-5B isoform X1"/>
    <property type="match status" value="1"/>
</dbReference>
<dbReference type="SMART" id="SM00630">
    <property type="entry name" value="Sema"/>
    <property type="match status" value="1"/>
</dbReference>
<feature type="compositionally biased region" description="Low complexity" evidence="11">
    <location>
        <begin position="762"/>
        <end position="778"/>
    </location>
</feature>
<comment type="caution">
    <text evidence="10">Lacks conserved residue(s) required for the propagation of feature annotation.</text>
</comment>
<dbReference type="GO" id="GO:0030215">
    <property type="term" value="F:semaphorin receptor binding"/>
    <property type="evidence" value="ECO:0007669"/>
    <property type="project" value="InterPro"/>
</dbReference>
<evidence type="ECO:0000256" key="8">
    <source>
        <dbReference type="ARBA" id="ARBA00023157"/>
    </source>
</evidence>
<gene>
    <name evidence="15" type="primary">LOC116946504</name>
</gene>
<evidence type="ECO:0000313" key="15">
    <source>
        <dbReference type="RefSeq" id="XP_032817359.1"/>
    </source>
</evidence>
<name>A0AAJ7TGD3_PETMA</name>
<evidence type="ECO:0000259" key="13">
    <source>
        <dbReference type="PROSITE" id="PS51004"/>
    </source>
</evidence>
<dbReference type="PANTHER" id="PTHR11036:SF78">
    <property type="entry name" value="SEMAPHORIN-5A"/>
    <property type="match status" value="1"/>
</dbReference>
<dbReference type="GO" id="GO:0007411">
    <property type="term" value="P:axon guidance"/>
    <property type="evidence" value="ECO:0007669"/>
    <property type="project" value="TreeGrafter"/>
</dbReference>
<evidence type="ECO:0000256" key="4">
    <source>
        <dbReference type="ARBA" id="ARBA00022782"/>
    </source>
</evidence>
<dbReference type="RefSeq" id="XP_032817359.1">
    <property type="nucleotide sequence ID" value="XM_032961468.1"/>
</dbReference>
<dbReference type="InterPro" id="IPR015943">
    <property type="entry name" value="WD40/YVTN_repeat-like_dom_sf"/>
</dbReference>
<organism evidence="14 15">
    <name type="scientific">Petromyzon marinus</name>
    <name type="common">Sea lamprey</name>
    <dbReference type="NCBI Taxonomy" id="7757"/>
    <lineage>
        <taxon>Eukaryota</taxon>
        <taxon>Metazoa</taxon>
        <taxon>Chordata</taxon>
        <taxon>Craniata</taxon>
        <taxon>Vertebrata</taxon>
        <taxon>Cyclostomata</taxon>
        <taxon>Hyperoartia</taxon>
        <taxon>Petromyzontiformes</taxon>
        <taxon>Petromyzontidae</taxon>
        <taxon>Petromyzon</taxon>
    </lineage>
</organism>
<comment type="subcellular location">
    <subcellularLocation>
        <location evidence="1">Membrane</location>
        <topology evidence="1">Single-pass membrane protein</topology>
    </subcellularLocation>
</comment>
<dbReference type="InterPro" id="IPR001627">
    <property type="entry name" value="Semap_dom"/>
</dbReference>
<dbReference type="SUPFAM" id="SSF101912">
    <property type="entry name" value="Sema domain"/>
    <property type="match status" value="1"/>
</dbReference>
<dbReference type="SMART" id="SM00209">
    <property type="entry name" value="TSP1"/>
    <property type="match status" value="5"/>
</dbReference>
<keyword evidence="9" id="KW-0325">Glycoprotein</keyword>
<dbReference type="Pfam" id="PF19030">
    <property type="entry name" value="TSP1_ADAMTS"/>
    <property type="match status" value="1"/>
</dbReference>
<dbReference type="KEGG" id="pmrn:116946504"/>
<evidence type="ECO:0000256" key="6">
    <source>
        <dbReference type="ARBA" id="ARBA00022989"/>
    </source>
</evidence>
<evidence type="ECO:0000256" key="3">
    <source>
        <dbReference type="ARBA" id="ARBA00022737"/>
    </source>
</evidence>
<evidence type="ECO:0000256" key="5">
    <source>
        <dbReference type="ARBA" id="ARBA00022902"/>
    </source>
</evidence>
<dbReference type="InterPro" id="IPR027231">
    <property type="entry name" value="Semaphorin"/>
</dbReference>
<dbReference type="InterPro" id="IPR057563">
    <property type="entry name" value="Sema5A/B-like_TSP-1"/>
</dbReference>
<dbReference type="InterPro" id="IPR000884">
    <property type="entry name" value="TSP1_rpt"/>
</dbReference>
<evidence type="ECO:0000256" key="2">
    <source>
        <dbReference type="ARBA" id="ARBA00022692"/>
    </source>
</evidence>
<dbReference type="GO" id="GO:0005886">
    <property type="term" value="C:plasma membrane"/>
    <property type="evidence" value="ECO:0007669"/>
    <property type="project" value="TreeGrafter"/>
</dbReference>
<keyword evidence="3" id="KW-0677">Repeat</keyword>
<dbReference type="FunFam" id="2.20.100.10:FF:000007">
    <property type="entry name" value="Thrombospondin 1"/>
    <property type="match status" value="1"/>
</dbReference>
<protein>
    <submittedName>
        <fullName evidence="15">Semaphorin-5A-like</fullName>
    </submittedName>
</protein>
<feature type="region of interest" description="Disordered" evidence="11">
    <location>
        <begin position="1065"/>
        <end position="1090"/>
    </location>
</feature>
<keyword evidence="2 12" id="KW-0812">Transmembrane</keyword>
<feature type="transmembrane region" description="Helical" evidence="12">
    <location>
        <begin position="1032"/>
        <end position="1057"/>
    </location>
</feature>
<dbReference type="SMART" id="SM00423">
    <property type="entry name" value="PSI"/>
    <property type="match status" value="1"/>
</dbReference>
<dbReference type="Gene3D" id="3.30.1680.10">
    <property type="entry name" value="ligand-binding face of the semaphorins, domain 2"/>
    <property type="match status" value="1"/>
</dbReference>
<accession>A0AAJ7TGD3</accession>
<dbReference type="GeneID" id="116946504"/>
<dbReference type="PROSITE" id="PS50092">
    <property type="entry name" value="TSP1"/>
    <property type="match status" value="5"/>
</dbReference>
<feature type="region of interest" description="Disordered" evidence="11">
    <location>
        <begin position="736"/>
        <end position="791"/>
    </location>
</feature>
<proteinExistence type="predicted"/>
<evidence type="ECO:0000256" key="9">
    <source>
        <dbReference type="ARBA" id="ARBA00023180"/>
    </source>
</evidence>
<dbReference type="GO" id="GO:0030335">
    <property type="term" value="P:positive regulation of cell migration"/>
    <property type="evidence" value="ECO:0007669"/>
    <property type="project" value="TreeGrafter"/>
</dbReference>
<keyword evidence="8" id="KW-1015">Disulfide bond</keyword>
<dbReference type="GO" id="GO:0001755">
    <property type="term" value="P:neural crest cell migration"/>
    <property type="evidence" value="ECO:0007669"/>
    <property type="project" value="TreeGrafter"/>
</dbReference>
<dbReference type="Pfam" id="PF23260">
    <property type="entry name" value="TSP1_2"/>
    <property type="match status" value="1"/>
</dbReference>
<dbReference type="SUPFAM" id="SSF82895">
    <property type="entry name" value="TSP-1 type 1 repeat"/>
    <property type="match status" value="5"/>
</dbReference>
<dbReference type="GO" id="GO:0045499">
    <property type="term" value="F:chemorepellent activity"/>
    <property type="evidence" value="ECO:0007669"/>
    <property type="project" value="TreeGrafter"/>
</dbReference>
<dbReference type="InterPro" id="IPR016201">
    <property type="entry name" value="PSI"/>
</dbReference>
<reference evidence="15" key="1">
    <citation type="submission" date="2025-08" db="UniProtKB">
        <authorList>
            <consortium name="RefSeq"/>
        </authorList>
    </citation>
    <scope>IDENTIFICATION</scope>
    <source>
        <tissue evidence="15">Sperm</tissue>
    </source>
</reference>
<dbReference type="PROSITE" id="PS51004">
    <property type="entry name" value="SEMA"/>
    <property type="match status" value="1"/>
</dbReference>
<evidence type="ECO:0000256" key="7">
    <source>
        <dbReference type="ARBA" id="ARBA00023136"/>
    </source>
</evidence>
<dbReference type="SUPFAM" id="SSF103575">
    <property type="entry name" value="Plexin repeat"/>
    <property type="match status" value="1"/>
</dbReference>
<evidence type="ECO:0000256" key="11">
    <source>
        <dbReference type="SAM" id="MobiDB-lite"/>
    </source>
</evidence>
<dbReference type="FunFam" id="2.20.100.10:FF:000021">
    <property type="entry name" value="semaphorin-5B isoform X1"/>
    <property type="match status" value="1"/>
</dbReference>
<dbReference type="Pfam" id="PF00090">
    <property type="entry name" value="TSP_1"/>
    <property type="match status" value="4"/>
</dbReference>
<sequence>MELLGTSRLRWCRWVEATSFVRVALVLGAAAVTLGDMHDGSCSRKEHPRTAHQDLAPWLHEFTFPAALNYSQLTIDPARAQLIVGARNYLFRLSLANLSLIQASEWGCDETTRRSCYSKGKSEAECQNYIRVLLVRGNRLLACGTNAFTPLCTNRTLGNINRVWETLNGVARCPFDPQHSAATLLTARGELYAATAVDFAGRDPAIYRSLGGLPTLRTAQYNSRWLNEPSFVLAWEAGGFVYVAFREVAVEQECGRRVVSRVARVCANDLGGRFLLEDTWTTYMKARLECSGTLGSASPGSAAGAAPAQDVVDFPELQSAVFVPEAGLLYGVFTTAGSGPVASAVCVYNMSDVRETFNGPFKVQESPRTAWLPHPNPNPNFQCDTVPDGSTANLTVRSLVDAQRLLLMAEPVTPGGGRALLARHGSRFTRLAIDSSARGRGGVVHRLLFVATDEGTVQKVAAASGCVIDEMELPWPAARQRVRALHASPGDGALYVGTDGAVLKLPLERCSAFRTESTCVGSRDPFCGWDLTLRRCTTLRESSGSGAWLQDLSQCPVRNLTVDGALGPWSVWETCQHSDGGETGSSSCLCRRRACDTPLPQCAGRPCDGATVQVANCSRNGGWTPWSAWSVCTTTCSMGFQVRQRSCSNPSPRHGGRVCVGQNREERFCNEHTRCPVPATWSPWGPWERCSAPCGGGVRTRRRTCANANANANANAANGEACAGCDTEHQACHSDPCPEARKNTPWTPWLPVPPSAAGNRTGGQQQQQGQGQQQQQQQRGATGRHEQRFRYTCRARLPDPDALDVARRKVEMRFCAAGTNECSMDVEGPRQTGKASASWAPWATWSPCSRECGRGFRSRSRLCVSGGGSSLNLQQQQQQQQQPPSCPGSPSEFQECNPQPCPVNGGWSCWAPWSTCSATCGGGHRQRGRLCNEPVPSHDGDICLGLHTEESLCNTQPCTAGWGEWSEWSECDVVGRRQRSRLCSVAFPDTERCYGNSTETSVCPQHPNAIEIPVNVAYSTKESKRSCGEFHMVHLVAAGVGSGLLGCVVSALLLAAVGRCRRPHAPRSLEHQPRPSRAGQRHALPLNPSLSPTLGKVDKYDSIDAIKVLNKNYLINEEKTKCINSHVQTTTKTFSNTLYTDVNKYEDY</sequence>
<feature type="domain" description="Sema" evidence="13">
    <location>
        <begin position="47"/>
        <end position="507"/>
    </location>
</feature>
<keyword evidence="6 12" id="KW-1133">Transmembrane helix</keyword>
<dbReference type="Pfam" id="PF01403">
    <property type="entry name" value="Sema"/>
    <property type="match status" value="1"/>
</dbReference>
<dbReference type="Proteomes" id="UP001318040">
    <property type="component" value="Chromosome 2"/>
</dbReference>
<dbReference type="GO" id="GO:0071526">
    <property type="term" value="P:semaphorin-plexin signaling pathway"/>
    <property type="evidence" value="ECO:0007669"/>
    <property type="project" value="TreeGrafter"/>
</dbReference>
<keyword evidence="7 12" id="KW-0472">Membrane</keyword>
<keyword evidence="14" id="KW-1185">Reference proteome</keyword>
<evidence type="ECO:0000256" key="1">
    <source>
        <dbReference type="ARBA" id="ARBA00004167"/>
    </source>
</evidence>
<dbReference type="PANTHER" id="PTHR11036">
    <property type="entry name" value="SEMAPHORIN"/>
    <property type="match status" value="1"/>
</dbReference>
<keyword evidence="5" id="KW-0524">Neurogenesis</keyword>
<dbReference type="FunFam" id="2.20.100.10:FF:000001">
    <property type="entry name" value="semaphorin-5A isoform X1"/>
    <property type="match status" value="2"/>
</dbReference>
<evidence type="ECO:0000313" key="14">
    <source>
        <dbReference type="Proteomes" id="UP001318040"/>
    </source>
</evidence>
<dbReference type="Gene3D" id="2.130.10.10">
    <property type="entry name" value="YVTN repeat-like/Quinoprotein amine dehydrogenase"/>
    <property type="match status" value="1"/>
</dbReference>
<dbReference type="InterPro" id="IPR036383">
    <property type="entry name" value="TSP1_rpt_sf"/>
</dbReference>
<dbReference type="InterPro" id="IPR036352">
    <property type="entry name" value="Semap_dom_sf"/>
</dbReference>